<keyword evidence="2" id="KW-0472">Membrane</keyword>
<reference evidence="3 4" key="1">
    <citation type="submission" date="2021-06" db="EMBL/GenBank/DDBJ databases">
        <title>Actinomycetes sequencing.</title>
        <authorList>
            <person name="Shan Q."/>
        </authorList>
    </citation>
    <scope>NUCLEOTIDE SEQUENCE [LARGE SCALE GENOMIC DNA]</scope>
    <source>
        <strain evidence="3 4">NEAU-G5</strain>
    </source>
</reference>
<feature type="compositionally biased region" description="Low complexity" evidence="1">
    <location>
        <begin position="345"/>
        <end position="360"/>
    </location>
</feature>
<dbReference type="RefSeq" id="WP_215922239.1">
    <property type="nucleotide sequence ID" value="NZ_JAHKNI010000013.1"/>
</dbReference>
<keyword evidence="2" id="KW-0812">Transmembrane</keyword>
<dbReference type="Proteomes" id="UP000733379">
    <property type="component" value="Unassembled WGS sequence"/>
</dbReference>
<feature type="compositionally biased region" description="Low complexity" evidence="1">
    <location>
        <begin position="281"/>
        <end position="311"/>
    </location>
</feature>
<evidence type="ECO:0000313" key="3">
    <source>
        <dbReference type="EMBL" id="MBU3066165.1"/>
    </source>
</evidence>
<gene>
    <name evidence="3" type="ORF">KO481_32190</name>
</gene>
<evidence type="ECO:0000256" key="1">
    <source>
        <dbReference type="SAM" id="MobiDB-lite"/>
    </source>
</evidence>
<feature type="region of interest" description="Disordered" evidence="1">
    <location>
        <begin position="281"/>
        <end position="409"/>
    </location>
</feature>
<feature type="transmembrane region" description="Helical" evidence="2">
    <location>
        <begin position="258"/>
        <end position="279"/>
    </location>
</feature>
<comment type="caution">
    <text evidence="3">The sequence shown here is derived from an EMBL/GenBank/DDBJ whole genome shotgun (WGS) entry which is preliminary data.</text>
</comment>
<keyword evidence="4" id="KW-1185">Reference proteome</keyword>
<evidence type="ECO:0000313" key="4">
    <source>
        <dbReference type="Proteomes" id="UP000733379"/>
    </source>
</evidence>
<accession>A0ABS6B8U0</accession>
<feature type="region of interest" description="Disordered" evidence="1">
    <location>
        <begin position="222"/>
        <end position="241"/>
    </location>
</feature>
<feature type="compositionally biased region" description="Low complexity" evidence="1">
    <location>
        <begin position="371"/>
        <end position="400"/>
    </location>
</feature>
<protein>
    <submittedName>
        <fullName evidence="3">Uncharacterized protein</fullName>
    </submittedName>
</protein>
<keyword evidence="2" id="KW-1133">Transmembrane helix</keyword>
<sequence length="409" mass="41908">MATGVGLRIAEDECLAAIVSSTTPEPGAPAPEPLFVVREPILYMSDDGDTELGGDPPGGHSHAITGFVAAVGDPAGIPVDEGEAYRAEDLVATALFCLIDLAAAHLNGPAEFYAVHPAHWPAAQVLALRDALDYLGLRSVVLISESILPDVHSGREVATAAARGALASVLSTPAGAAPPDPTRTENSLESTDILPAIPTPEAPAQAYSAAIPVHRMAVEPPITSQGDAEAGESSEPPATKLAPPVVFPAAVRSRRTPLLIAAAAIIGLLLGGIVVAAALQGSGSPSPQSSNARSPLTPTAPVTTRAPATVLAPPPTTREPAQIPVHRPAPTTTPPPPVVTPPPATITTTPDPSSITATPSRPWRTPTTQTPFNPYNFDPFDPNTYDPFYPTNPTAPAAPYVWSPPAGTP</sequence>
<feature type="compositionally biased region" description="Pro residues" evidence="1">
    <location>
        <begin position="331"/>
        <end position="344"/>
    </location>
</feature>
<proteinExistence type="predicted"/>
<organism evidence="3 4">
    <name type="scientific">Nocardia albiluteola</name>
    <dbReference type="NCBI Taxonomy" id="2842303"/>
    <lineage>
        <taxon>Bacteria</taxon>
        <taxon>Bacillati</taxon>
        <taxon>Actinomycetota</taxon>
        <taxon>Actinomycetes</taxon>
        <taxon>Mycobacteriales</taxon>
        <taxon>Nocardiaceae</taxon>
        <taxon>Nocardia</taxon>
    </lineage>
</organism>
<dbReference type="EMBL" id="JAHKNI010000013">
    <property type="protein sequence ID" value="MBU3066165.1"/>
    <property type="molecule type" value="Genomic_DNA"/>
</dbReference>
<evidence type="ECO:0000256" key="2">
    <source>
        <dbReference type="SAM" id="Phobius"/>
    </source>
</evidence>
<name>A0ABS6B8U0_9NOCA</name>